<evidence type="ECO:0000313" key="2">
    <source>
        <dbReference type="Proteomes" id="UP001060085"/>
    </source>
</evidence>
<reference evidence="2" key="1">
    <citation type="journal article" date="2023" name="Nat. Plants">
        <title>Single-cell RNA sequencing provides a high-resolution roadmap for understanding the multicellular compartmentation of specialized metabolism.</title>
        <authorList>
            <person name="Sun S."/>
            <person name="Shen X."/>
            <person name="Li Y."/>
            <person name="Li Y."/>
            <person name="Wang S."/>
            <person name="Li R."/>
            <person name="Zhang H."/>
            <person name="Shen G."/>
            <person name="Guo B."/>
            <person name="Wei J."/>
            <person name="Xu J."/>
            <person name="St-Pierre B."/>
            <person name="Chen S."/>
            <person name="Sun C."/>
        </authorList>
    </citation>
    <scope>NUCLEOTIDE SEQUENCE [LARGE SCALE GENOMIC DNA]</scope>
</reference>
<evidence type="ECO:0000313" key="1">
    <source>
        <dbReference type="EMBL" id="KAI5674905.1"/>
    </source>
</evidence>
<proteinExistence type="predicted"/>
<dbReference type="EMBL" id="CM044702">
    <property type="protein sequence ID" value="KAI5674905.1"/>
    <property type="molecule type" value="Genomic_DNA"/>
</dbReference>
<organism evidence="1 2">
    <name type="scientific">Catharanthus roseus</name>
    <name type="common">Madagascar periwinkle</name>
    <name type="synonym">Vinca rosea</name>
    <dbReference type="NCBI Taxonomy" id="4058"/>
    <lineage>
        <taxon>Eukaryota</taxon>
        <taxon>Viridiplantae</taxon>
        <taxon>Streptophyta</taxon>
        <taxon>Embryophyta</taxon>
        <taxon>Tracheophyta</taxon>
        <taxon>Spermatophyta</taxon>
        <taxon>Magnoliopsida</taxon>
        <taxon>eudicotyledons</taxon>
        <taxon>Gunneridae</taxon>
        <taxon>Pentapetalae</taxon>
        <taxon>asterids</taxon>
        <taxon>lamiids</taxon>
        <taxon>Gentianales</taxon>
        <taxon>Apocynaceae</taxon>
        <taxon>Rauvolfioideae</taxon>
        <taxon>Vinceae</taxon>
        <taxon>Catharanthinae</taxon>
        <taxon>Catharanthus</taxon>
    </lineage>
</organism>
<gene>
    <name evidence="1" type="ORF">M9H77_05855</name>
</gene>
<comment type="caution">
    <text evidence="1">The sequence shown here is derived from an EMBL/GenBank/DDBJ whole genome shotgun (WGS) entry which is preliminary data.</text>
</comment>
<dbReference type="Proteomes" id="UP001060085">
    <property type="component" value="Linkage Group LG02"/>
</dbReference>
<keyword evidence="2" id="KW-1185">Reference proteome</keyword>
<protein>
    <submittedName>
        <fullName evidence="1">Uncharacterized protein</fullName>
    </submittedName>
</protein>
<sequence>MQSLWKRKSSEWRKFPPPSVPPIPSLPRDSVQLDNRSEGNQYAGKVSSVGMASLRQAHIGWPAGPIVAKQTTSNSQSRNCQIRISEGSKSILPKAISLSLDTVGFDLPSSFQLSGSFRICGRSLRYWKTMPESEYRFNDLFDTDNISFIVNYLLLF</sequence>
<name>A0ACC0BQG8_CATRO</name>
<accession>A0ACC0BQG8</accession>